<keyword evidence="8" id="KW-1185">Reference proteome</keyword>
<dbReference type="EMBL" id="QNUK01000206">
    <property type="protein sequence ID" value="KAF5898221.1"/>
    <property type="molecule type" value="Genomic_DNA"/>
</dbReference>
<organism evidence="7 8">
    <name type="scientific">Clarias magur</name>
    <name type="common">Asian catfish</name>
    <name type="synonym">Macropteronotus magur</name>
    <dbReference type="NCBI Taxonomy" id="1594786"/>
    <lineage>
        <taxon>Eukaryota</taxon>
        <taxon>Metazoa</taxon>
        <taxon>Chordata</taxon>
        <taxon>Craniata</taxon>
        <taxon>Vertebrata</taxon>
        <taxon>Euteleostomi</taxon>
        <taxon>Actinopterygii</taxon>
        <taxon>Neopterygii</taxon>
        <taxon>Teleostei</taxon>
        <taxon>Ostariophysi</taxon>
        <taxon>Siluriformes</taxon>
        <taxon>Clariidae</taxon>
        <taxon>Clarias</taxon>
    </lineage>
</organism>
<evidence type="ECO:0000256" key="4">
    <source>
        <dbReference type="ARBA" id="ARBA00023136"/>
    </source>
</evidence>
<dbReference type="PROSITE" id="PS00232">
    <property type="entry name" value="CADHERIN_1"/>
    <property type="match status" value="1"/>
</dbReference>
<evidence type="ECO:0000259" key="6">
    <source>
        <dbReference type="PROSITE" id="PS50268"/>
    </source>
</evidence>
<dbReference type="AlphaFoldDB" id="A0A8J4U402"/>
<dbReference type="CDD" id="cd11304">
    <property type="entry name" value="Cadherin_repeat"/>
    <property type="match status" value="1"/>
</dbReference>
<dbReference type="InterPro" id="IPR002126">
    <property type="entry name" value="Cadherin-like_dom"/>
</dbReference>
<dbReference type="Proteomes" id="UP000727407">
    <property type="component" value="Unassembled WGS sequence"/>
</dbReference>
<comment type="caution">
    <text evidence="7">The sequence shown here is derived from an EMBL/GenBank/DDBJ whole genome shotgun (WGS) entry which is preliminary data.</text>
</comment>
<evidence type="ECO:0000313" key="7">
    <source>
        <dbReference type="EMBL" id="KAF5898221.1"/>
    </source>
</evidence>
<dbReference type="OrthoDB" id="6252479at2759"/>
<accession>A0A8J4U402</accession>
<protein>
    <submittedName>
        <fullName evidence="7">Protocadherin Fat 3-like</fullName>
    </submittedName>
</protein>
<sequence>GNSREVFAVDTVQGVWKLFVKRALDREMQDRYLLNITASDSLFVTHVIVEVTVIDANDNSPICNQ</sequence>
<dbReference type="GO" id="GO:0009653">
    <property type="term" value="P:anatomical structure morphogenesis"/>
    <property type="evidence" value="ECO:0007669"/>
    <property type="project" value="UniProtKB-ARBA"/>
</dbReference>
<dbReference type="PROSITE" id="PS50268">
    <property type="entry name" value="CADHERIN_2"/>
    <property type="match status" value="1"/>
</dbReference>
<evidence type="ECO:0000256" key="2">
    <source>
        <dbReference type="ARBA" id="ARBA00022737"/>
    </source>
</evidence>
<dbReference type="Gene3D" id="2.60.40.60">
    <property type="entry name" value="Cadherins"/>
    <property type="match status" value="1"/>
</dbReference>
<keyword evidence="2" id="KW-0677">Repeat</keyword>
<dbReference type="GO" id="GO:0007156">
    <property type="term" value="P:homophilic cell adhesion via plasma membrane adhesion molecules"/>
    <property type="evidence" value="ECO:0007669"/>
    <property type="project" value="InterPro"/>
</dbReference>
<evidence type="ECO:0000256" key="1">
    <source>
        <dbReference type="ARBA" id="ARBA00004370"/>
    </source>
</evidence>
<dbReference type="GO" id="GO:0005886">
    <property type="term" value="C:plasma membrane"/>
    <property type="evidence" value="ECO:0007669"/>
    <property type="project" value="InterPro"/>
</dbReference>
<dbReference type="SUPFAM" id="SSF49313">
    <property type="entry name" value="Cadherin-like"/>
    <property type="match status" value="1"/>
</dbReference>
<evidence type="ECO:0000313" key="8">
    <source>
        <dbReference type="Proteomes" id="UP000727407"/>
    </source>
</evidence>
<keyword evidence="4" id="KW-0472">Membrane</keyword>
<evidence type="ECO:0000256" key="5">
    <source>
        <dbReference type="PROSITE-ProRule" id="PRU00043"/>
    </source>
</evidence>
<dbReference type="GO" id="GO:0005509">
    <property type="term" value="F:calcium ion binding"/>
    <property type="evidence" value="ECO:0007669"/>
    <property type="project" value="UniProtKB-UniRule"/>
</dbReference>
<name>A0A8J4U402_CLAMG</name>
<dbReference type="InterPro" id="IPR015919">
    <property type="entry name" value="Cadherin-like_sf"/>
</dbReference>
<feature type="domain" description="Cadherin" evidence="6">
    <location>
        <begin position="7"/>
        <end position="63"/>
    </location>
</feature>
<gene>
    <name evidence="7" type="ORF">DAT39_012084</name>
</gene>
<feature type="non-terminal residue" evidence="7">
    <location>
        <position position="1"/>
    </location>
</feature>
<reference evidence="7" key="1">
    <citation type="submission" date="2020-07" db="EMBL/GenBank/DDBJ databases">
        <title>Clarias magur genome sequencing, assembly and annotation.</title>
        <authorList>
            <person name="Kushwaha B."/>
            <person name="Kumar R."/>
            <person name="Das P."/>
            <person name="Joshi C.G."/>
            <person name="Kumar D."/>
            <person name="Nagpure N.S."/>
            <person name="Pandey M."/>
            <person name="Agarwal S."/>
            <person name="Srivastava S."/>
            <person name="Singh M."/>
            <person name="Sahoo L."/>
            <person name="Jayasankar P."/>
            <person name="Meher P.K."/>
            <person name="Koringa P.G."/>
            <person name="Iquebal M.A."/>
            <person name="Das S.P."/>
            <person name="Bit A."/>
            <person name="Patnaik S."/>
            <person name="Patel N."/>
            <person name="Shah T.M."/>
            <person name="Hinsu A."/>
            <person name="Jena J.K."/>
        </authorList>
    </citation>
    <scope>NUCLEOTIDE SEQUENCE</scope>
    <source>
        <strain evidence="7">CIFAMagur01</strain>
        <tissue evidence="7">Testis</tissue>
    </source>
</reference>
<dbReference type="InterPro" id="IPR020894">
    <property type="entry name" value="Cadherin_CS"/>
</dbReference>
<feature type="non-terminal residue" evidence="7">
    <location>
        <position position="65"/>
    </location>
</feature>
<proteinExistence type="predicted"/>
<evidence type="ECO:0000256" key="3">
    <source>
        <dbReference type="ARBA" id="ARBA00022837"/>
    </source>
</evidence>
<dbReference type="SMART" id="SM00112">
    <property type="entry name" value="CA"/>
    <property type="match status" value="1"/>
</dbReference>
<dbReference type="PRINTS" id="PR00205">
    <property type="entry name" value="CADHERIN"/>
</dbReference>
<comment type="subcellular location">
    <subcellularLocation>
        <location evidence="1">Membrane</location>
    </subcellularLocation>
</comment>
<keyword evidence="3 5" id="KW-0106">Calcium</keyword>